<name>A0A5Q0UH26_9ARCH</name>
<dbReference type="PANTHER" id="PTHR11524:SF16">
    <property type="entry name" value="LARGE RIBOSOMAL SUBUNIT PROTEIN UL30"/>
    <property type="match status" value="1"/>
</dbReference>
<feature type="region of interest" description="Disordered" evidence="2">
    <location>
        <begin position="73"/>
        <end position="110"/>
    </location>
</feature>
<accession>A0A5Q0UH26</accession>
<feature type="compositionally biased region" description="Basic and acidic residues" evidence="2">
    <location>
        <begin position="98"/>
        <end position="110"/>
    </location>
</feature>
<keyword evidence="4" id="KW-0687">Ribonucleoprotein</keyword>
<dbReference type="Gene3D" id="3.30.1390.20">
    <property type="entry name" value="Ribosomal protein L30, ferredoxin-like fold domain"/>
    <property type="match status" value="1"/>
</dbReference>
<evidence type="ECO:0000256" key="1">
    <source>
        <dbReference type="ARBA" id="ARBA00007594"/>
    </source>
</evidence>
<organism evidence="4 5">
    <name type="scientific">Candidatus Nanohalobium constans</name>
    <dbReference type="NCBI Taxonomy" id="2565781"/>
    <lineage>
        <taxon>Archaea</taxon>
        <taxon>Candidatus Nanohalarchaeota</taxon>
        <taxon>Candidatus Nanohalobia</taxon>
        <taxon>Candidatus Nanohalobiales</taxon>
        <taxon>Candidatus Nanohalobiaceae</taxon>
        <taxon>Candidatus Nanohalobium</taxon>
    </lineage>
</organism>
<dbReference type="InterPro" id="IPR036919">
    <property type="entry name" value="Ribo_uL30_ferredoxin-like_sf"/>
</dbReference>
<comment type="similarity">
    <text evidence="1">Belongs to the universal ribosomal protein uL30 family.</text>
</comment>
<dbReference type="PANTHER" id="PTHR11524">
    <property type="entry name" value="60S RIBOSOMAL PROTEIN L7"/>
    <property type="match status" value="1"/>
</dbReference>
<protein>
    <submittedName>
        <fullName evidence="4">50S ribosomal protein L30</fullName>
    </submittedName>
</protein>
<dbReference type="GO" id="GO:0003735">
    <property type="term" value="F:structural constituent of ribosome"/>
    <property type="evidence" value="ECO:0007669"/>
    <property type="project" value="TreeGrafter"/>
</dbReference>
<keyword evidence="4" id="KW-0689">Ribosomal protein</keyword>
<dbReference type="Proteomes" id="UP000377803">
    <property type="component" value="Chromosome"/>
</dbReference>
<gene>
    <name evidence="4" type="primary">rpl30p</name>
    <name evidence="4" type="ORF">LC1Nh_1095</name>
</gene>
<evidence type="ECO:0000259" key="3">
    <source>
        <dbReference type="Pfam" id="PF00327"/>
    </source>
</evidence>
<dbReference type="OrthoDB" id="6379at2157"/>
<dbReference type="EMBL" id="CP040089">
    <property type="protein sequence ID" value="QGA80963.1"/>
    <property type="molecule type" value="Genomic_DNA"/>
</dbReference>
<evidence type="ECO:0000313" key="4">
    <source>
        <dbReference type="EMBL" id="QGA80963.1"/>
    </source>
</evidence>
<proteinExistence type="inferred from homology"/>
<dbReference type="GO" id="GO:0003723">
    <property type="term" value="F:RNA binding"/>
    <property type="evidence" value="ECO:0007669"/>
    <property type="project" value="TreeGrafter"/>
</dbReference>
<dbReference type="InterPro" id="IPR039699">
    <property type="entry name" value="Ribosomal_uL30"/>
</dbReference>
<dbReference type="GeneID" id="42365494"/>
<dbReference type="Pfam" id="PF00327">
    <property type="entry name" value="Ribosomal_L30"/>
    <property type="match status" value="1"/>
</dbReference>
<dbReference type="AlphaFoldDB" id="A0A5Q0UH26"/>
<dbReference type="GO" id="GO:0000463">
    <property type="term" value="P:maturation of LSU-rRNA from tricistronic rRNA transcript (SSU-rRNA, 5.8S rRNA, LSU-rRNA)"/>
    <property type="evidence" value="ECO:0007669"/>
    <property type="project" value="TreeGrafter"/>
</dbReference>
<dbReference type="KEGG" id="ncon:LC1Nh_1095"/>
<reference evidence="5" key="1">
    <citation type="submission" date="2019-05" db="EMBL/GenBank/DDBJ databases">
        <title>Candidatus Nanohalobium constans, a novel model system to study the DPANN nano-sized archaea: genomic and physiological characterization of a nanoarchaeon co-cultured with its chitinotrophic host.</title>
        <authorList>
            <person name="La Cono V."/>
            <person name="Arcadi E."/>
            <person name="Crisafi F."/>
            <person name="Denaro R."/>
            <person name="La Spada G."/>
            <person name="Messina E."/>
            <person name="Smedile F."/>
            <person name="Toshchakov S.V."/>
            <person name="Shevchenko M.A."/>
            <person name="Golyshin P.N."/>
            <person name="Golyshina O.V."/>
            <person name="Ferrer M."/>
            <person name="Rohde M."/>
            <person name="Mushegian A."/>
            <person name="Sorokin D.Y."/>
            <person name="Giuliano L."/>
            <person name="Yakimov M.M."/>
        </authorList>
    </citation>
    <scope>NUCLEOTIDE SEQUENCE [LARGE SCALE GENOMIC DNA]</scope>
    <source>
        <strain evidence="5">LC1Nh</strain>
    </source>
</reference>
<sequence>MSKLVAVKVRGSIDANQKVKKTLQTLGLEKKNQARVMEDTDSNKGNMQQAKDYIAYGEVSDDFAEEIGEVGETVSLSPPSGGFKSTKRQYHQGGSLGNRDDMESLLKKMN</sequence>
<feature type="domain" description="Large ribosomal subunit protein uL30-like ferredoxin-like fold" evidence="3">
    <location>
        <begin position="7"/>
        <end position="54"/>
    </location>
</feature>
<dbReference type="InterPro" id="IPR016082">
    <property type="entry name" value="Ribosomal_uL30_ferredoxin-like"/>
</dbReference>
<dbReference type="GO" id="GO:0022625">
    <property type="term" value="C:cytosolic large ribosomal subunit"/>
    <property type="evidence" value="ECO:0007669"/>
    <property type="project" value="TreeGrafter"/>
</dbReference>
<evidence type="ECO:0000256" key="2">
    <source>
        <dbReference type="SAM" id="MobiDB-lite"/>
    </source>
</evidence>
<evidence type="ECO:0000313" key="5">
    <source>
        <dbReference type="Proteomes" id="UP000377803"/>
    </source>
</evidence>
<keyword evidence="5" id="KW-1185">Reference proteome</keyword>
<dbReference type="RefSeq" id="WP_153550712.1">
    <property type="nucleotide sequence ID" value="NZ_CP040089.1"/>
</dbReference>
<dbReference type="SUPFAM" id="SSF55129">
    <property type="entry name" value="Ribosomal protein L30p/L7e"/>
    <property type="match status" value="1"/>
</dbReference>